<dbReference type="PANTHER" id="PTHR43248">
    <property type="entry name" value="2-SUCCINYL-6-HYDROXY-2,4-CYCLOHEXADIENE-1-CARBOXYLATE SYNTHASE"/>
    <property type="match status" value="1"/>
</dbReference>
<keyword evidence="2" id="KW-0732">Signal</keyword>
<dbReference type="InterPro" id="IPR013595">
    <property type="entry name" value="Pept_S33_TAP-like_C"/>
</dbReference>
<sequence length="526" mass="55310">MTRPVRGRRTSRRRVGALGAALLAAAVALTGCVPFPTPAPRSATSSPAAEEVAPDLARYYEQVLGWSPCEDGAQCATATAPLDWSAPDPATDIQLALVRHTARGSGGPQGSLFVNPGGPGASGVDFVKASVDAAVSRDLQDAYDIVGWDPRGVGASTAVDCVDDAQLDSFLYGQTEAAPGTPEHDQELLRASKSFADSCAARSGPLLQFIDTQSTVHDLDMLRALVGDPELNYLGYSYGTSIGAHYAQDFPDHVGRMVLDGALDPSSSSFDVVRAQTAGFRTSFEAYMAACLAGRDCPFRGSVDDGVGMVATLLERLDASPLRARDGRELDGQVMHSAIDAALYSEQQWPALTTAFAEALRGESQTAFALADSYFGRSPDGTYQGNYYEAFLAIQCVDYPVERDPQVLTREAAELREAGGPLSDDDTTLDGEVDPLCGNWPYSARDVPAPVSAEGAAPIVVVGTTGDPATPYTWAESLAEQLSSGVLLTYDGEGHIAYDERDPCVVGAVDGYLLRGDPPASGTTCG</sequence>
<dbReference type="Pfam" id="PF08386">
    <property type="entry name" value="Abhydrolase_4"/>
    <property type="match status" value="1"/>
</dbReference>
<name>A0A7L7Z4I6_9MICO</name>
<gene>
    <name evidence="5" type="ORF">H9X71_04280</name>
</gene>
<dbReference type="PROSITE" id="PS51318">
    <property type="entry name" value="TAT"/>
    <property type="match status" value="1"/>
</dbReference>
<dbReference type="InterPro" id="IPR006311">
    <property type="entry name" value="TAT_signal"/>
</dbReference>
<evidence type="ECO:0000256" key="3">
    <source>
        <dbReference type="ARBA" id="ARBA00022801"/>
    </source>
</evidence>
<dbReference type="PANTHER" id="PTHR43248:SF29">
    <property type="entry name" value="TRIPEPTIDYL AMINOPEPTIDASE"/>
    <property type="match status" value="1"/>
</dbReference>
<dbReference type="GO" id="GO:0016787">
    <property type="term" value="F:hydrolase activity"/>
    <property type="evidence" value="ECO:0007669"/>
    <property type="project" value="UniProtKB-KW"/>
</dbReference>
<reference evidence="5 6" key="1">
    <citation type="submission" date="2020-08" db="EMBL/GenBank/DDBJ databases">
        <title>Description of Clavibacter zhangzhiyonge sp. nov., a phytopathogenic actinobacterium isolated from barley seeds, causing leaf brown spot and decline.</title>
        <authorList>
            <person name="Tian Q."/>
            <person name="Chuan J."/>
            <person name="Zhao W."/>
            <person name="Li X."/>
        </authorList>
    </citation>
    <scope>NUCLEOTIDE SEQUENCE [LARGE SCALE GENOMIC DNA]</scope>
    <source>
        <strain evidence="5 6">DM1</strain>
    </source>
</reference>
<dbReference type="Proteomes" id="UP000516660">
    <property type="component" value="Chromosome"/>
</dbReference>
<dbReference type="InterPro" id="IPR051601">
    <property type="entry name" value="Serine_prot/Carboxylest_S33"/>
</dbReference>
<dbReference type="RefSeq" id="WP_191148480.1">
    <property type="nucleotide sequence ID" value="NZ_CP061274.1"/>
</dbReference>
<dbReference type="SUPFAM" id="SSF53474">
    <property type="entry name" value="alpha/beta-Hydrolases"/>
    <property type="match status" value="1"/>
</dbReference>
<feature type="domain" description="Peptidase S33 tripeptidyl aminopeptidase-like C-terminal" evidence="4">
    <location>
        <begin position="436"/>
        <end position="525"/>
    </location>
</feature>
<evidence type="ECO:0000256" key="1">
    <source>
        <dbReference type="ARBA" id="ARBA00010088"/>
    </source>
</evidence>
<dbReference type="PROSITE" id="PS51257">
    <property type="entry name" value="PROKAR_LIPOPROTEIN"/>
    <property type="match status" value="1"/>
</dbReference>
<keyword evidence="6" id="KW-1185">Reference proteome</keyword>
<evidence type="ECO:0000313" key="6">
    <source>
        <dbReference type="Proteomes" id="UP000516660"/>
    </source>
</evidence>
<dbReference type="Gene3D" id="3.40.50.1820">
    <property type="entry name" value="alpha/beta hydrolase"/>
    <property type="match status" value="1"/>
</dbReference>
<organism evidence="5 6">
    <name type="scientific">Clavibacter zhangzhiyongii</name>
    <dbReference type="NCBI Taxonomy" id="2768071"/>
    <lineage>
        <taxon>Bacteria</taxon>
        <taxon>Bacillati</taxon>
        <taxon>Actinomycetota</taxon>
        <taxon>Actinomycetes</taxon>
        <taxon>Micrococcales</taxon>
        <taxon>Microbacteriaceae</taxon>
        <taxon>Clavibacter</taxon>
    </lineage>
</organism>
<keyword evidence="3 5" id="KW-0378">Hydrolase</keyword>
<dbReference type="InterPro" id="IPR029058">
    <property type="entry name" value="AB_hydrolase_fold"/>
</dbReference>
<evidence type="ECO:0000256" key="2">
    <source>
        <dbReference type="ARBA" id="ARBA00022729"/>
    </source>
</evidence>
<proteinExistence type="inferred from homology"/>
<evidence type="ECO:0000313" key="5">
    <source>
        <dbReference type="EMBL" id="QOD44561.1"/>
    </source>
</evidence>
<dbReference type="EMBL" id="CP061274">
    <property type="protein sequence ID" value="QOD44561.1"/>
    <property type="molecule type" value="Genomic_DNA"/>
</dbReference>
<evidence type="ECO:0000259" key="4">
    <source>
        <dbReference type="Pfam" id="PF08386"/>
    </source>
</evidence>
<dbReference type="AlphaFoldDB" id="A0A7L7Z4I6"/>
<protein>
    <submittedName>
        <fullName evidence="5">Alpha/beta fold hydrolase</fullName>
    </submittedName>
</protein>
<dbReference type="KEGG" id="czh:H9X71_04280"/>
<comment type="similarity">
    <text evidence="1">Belongs to the peptidase S33 family.</text>
</comment>
<accession>A0A7L7Z4I6</accession>